<name>A0A2P2N0W3_RHIMU</name>
<reference evidence="1" key="1">
    <citation type="submission" date="2018-02" db="EMBL/GenBank/DDBJ databases">
        <title>Rhizophora mucronata_Transcriptome.</title>
        <authorList>
            <person name="Meera S.P."/>
            <person name="Sreeshan A."/>
            <person name="Augustine A."/>
        </authorList>
    </citation>
    <scope>NUCLEOTIDE SEQUENCE</scope>
    <source>
        <tissue evidence="1">Leaf</tissue>
    </source>
</reference>
<accession>A0A2P2N0W3</accession>
<sequence>MCYWSNSSKRQHLLVASWWTGSFLAFETQKVIGS</sequence>
<dbReference type="AlphaFoldDB" id="A0A2P2N0W3"/>
<dbReference type="EMBL" id="GGEC01055645">
    <property type="protein sequence ID" value="MBX36129.1"/>
    <property type="molecule type" value="Transcribed_RNA"/>
</dbReference>
<protein>
    <submittedName>
        <fullName evidence="1">Uncharacterized protein</fullName>
    </submittedName>
</protein>
<organism evidence="1">
    <name type="scientific">Rhizophora mucronata</name>
    <name type="common">Asiatic mangrove</name>
    <dbReference type="NCBI Taxonomy" id="61149"/>
    <lineage>
        <taxon>Eukaryota</taxon>
        <taxon>Viridiplantae</taxon>
        <taxon>Streptophyta</taxon>
        <taxon>Embryophyta</taxon>
        <taxon>Tracheophyta</taxon>
        <taxon>Spermatophyta</taxon>
        <taxon>Magnoliopsida</taxon>
        <taxon>eudicotyledons</taxon>
        <taxon>Gunneridae</taxon>
        <taxon>Pentapetalae</taxon>
        <taxon>rosids</taxon>
        <taxon>fabids</taxon>
        <taxon>Malpighiales</taxon>
        <taxon>Rhizophoraceae</taxon>
        <taxon>Rhizophora</taxon>
    </lineage>
</organism>
<proteinExistence type="predicted"/>
<evidence type="ECO:0000313" key="1">
    <source>
        <dbReference type="EMBL" id="MBX36129.1"/>
    </source>
</evidence>